<organism evidence="4 5">
    <name type="scientific">Propioniferax innocua</name>
    <dbReference type="NCBI Taxonomy" id="1753"/>
    <lineage>
        <taxon>Bacteria</taxon>
        <taxon>Bacillati</taxon>
        <taxon>Actinomycetota</taxon>
        <taxon>Actinomycetes</taxon>
        <taxon>Propionibacteriales</taxon>
        <taxon>Propionibacteriaceae</taxon>
        <taxon>Propioniferax</taxon>
    </lineage>
</organism>
<dbReference type="NCBIfam" id="TIGR00103">
    <property type="entry name" value="DNA_YbaB_EbfC"/>
    <property type="match status" value="1"/>
</dbReference>
<evidence type="ECO:0000256" key="3">
    <source>
        <dbReference type="SAM" id="Coils"/>
    </source>
</evidence>
<dbReference type="AlphaFoldDB" id="A0A542ZD35"/>
<keyword evidence="3" id="KW-0175">Coiled coil</keyword>
<reference evidence="4 5" key="1">
    <citation type="submission" date="2019-06" db="EMBL/GenBank/DDBJ databases">
        <title>Sequencing the genomes of 1000 actinobacteria strains.</title>
        <authorList>
            <person name="Klenk H.-P."/>
        </authorList>
    </citation>
    <scope>NUCLEOTIDE SEQUENCE [LARGE SCALE GENOMIC DNA]</scope>
    <source>
        <strain evidence="4 5">DSM 8251</strain>
    </source>
</reference>
<accession>A0A542ZD35</accession>
<dbReference type="GO" id="GO:0005829">
    <property type="term" value="C:cytosol"/>
    <property type="evidence" value="ECO:0007669"/>
    <property type="project" value="TreeGrafter"/>
</dbReference>
<dbReference type="GO" id="GO:0003677">
    <property type="term" value="F:DNA binding"/>
    <property type="evidence" value="ECO:0007669"/>
    <property type="project" value="UniProtKB-UniRule"/>
</dbReference>
<gene>
    <name evidence="4" type="ORF">FB460_2083</name>
</gene>
<keyword evidence="5" id="KW-1185">Reference proteome</keyword>
<evidence type="ECO:0000256" key="2">
    <source>
        <dbReference type="HAMAP-Rule" id="MF_00274"/>
    </source>
</evidence>
<evidence type="ECO:0000256" key="1">
    <source>
        <dbReference type="ARBA" id="ARBA00023125"/>
    </source>
</evidence>
<comment type="subcellular location">
    <subcellularLocation>
        <location evidence="2">Cytoplasm</location>
        <location evidence="2">Nucleoid</location>
    </subcellularLocation>
</comment>
<dbReference type="PANTHER" id="PTHR33449:SF1">
    <property type="entry name" value="NUCLEOID-ASSOCIATED PROTEIN YBAB"/>
    <property type="match status" value="1"/>
</dbReference>
<comment type="similarity">
    <text evidence="2">Belongs to the YbaB/EbfC family.</text>
</comment>
<dbReference type="Proteomes" id="UP000316196">
    <property type="component" value="Unassembled WGS sequence"/>
</dbReference>
<protein>
    <recommendedName>
        <fullName evidence="2">Nucleoid-associated protein FB460_2083</fullName>
    </recommendedName>
</protein>
<dbReference type="EMBL" id="VFOR01000002">
    <property type="protein sequence ID" value="TQL58228.1"/>
    <property type="molecule type" value="Genomic_DNA"/>
</dbReference>
<keyword evidence="1 2" id="KW-0238">DNA-binding</keyword>
<dbReference type="InterPro" id="IPR036894">
    <property type="entry name" value="YbaB-like_sf"/>
</dbReference>
<comment type="function">
    <text evidence="2">Binds to DNA and alters its conformation. May be involved in regulation of gene expression, nucleoid organization and DNA protection.</text>
</comment>
<dbReference type="SUPFAM" id="SSF82607">
    <property type="entry name" value="YbaB-like"/>
    <property type="match status" value="1"/>
</dbReference>
<dbReference type="InterPro" id="IPR004401">
    <property type="entry name" value="YbaB/EbfC"/>
</dbReference>
<comment type="subunit">
    <text evidence="2">Homodimer.</text>
</comment>
<evidence type="ECO:0000313" key="4">
    <source>
        <dbReference type="EMBL" id="TQL58228.1"/>
    </source>
</evidence>
<name>A0A542ZD35_9ACTN</name>
<dbReference type="GO" id="GO:0043590">
    <property type="term" value="C:bacterial nucleoid"/>
    <property type="evidence" value="ECO:0007669"/>
    <property type="project" value="UniProtKB-UniRule"/>
</dbReference>
<comment type="caution">
    <text evidence="4">The sequence shown here is derived from an EMBL/GenBank/DDBJ whole genome shotgun (WGS) entry which is preliminary data.</text>
</comment>
<evidence type="ECO:0000313" key="5">
    <source>
        <dbReference type="Proteomes" id="UP000316196"/>
    </source>
</evidence>
<dbReference type="PANTHER" id="PTHR33449">
    <property type="entry name" value="NUCLEOID-ASSOCIATED PROTEIN YBAB"/>
    <property type="match status" value="1"/>
</dbReference>
<dbReference type="OrthoDB" id="9809370at2"/>
<feature type="coiled-coil region" evidence="3">
    <location>
        <begin position="8"/>
        <end position="35"/>
    </location>
</feature>
<dbReference type="HAMAP" id="MF_00274">
    <property type="entry name" value="DNA_YbaB_EbfC"/>
    <property type="match status" value="1"/>
</dbReference>
<dbReference type="PIRSF" id="PIRSF004555">
    <property type="entry name" value="UCP004555"/>
    <property type="match status" value="1"/>
</dbReference>
<proteinExistence type="inferred from homology"/>
<keyword evidence="2" id="KW-0963">Cytoplasm</keyword>
<dbReference type="Pfam" id="PF02575">
    <property type="entry name" value="YbaB_DNA_bd"/>
    <property type="match status" value="1"/>
</dbReference>
<sequence>MLPDGMDMNQLLAQAQQMQEQMQQAQAELAETTFDGSAGGGLVTVKMNGTGDLTSVDIKPEACDPEDTDSLGDLVVAAVRDAMGKVQAMTEAKLGGFAGGGPFSQGM</sequence>
<dbReference type="Gene3D" id="3.30.1310.10">
    <property type="entry name" value="Nucleoid-associated protein YbaB-like domain"/>
    <property type="match status" value="1"/>
</dbReference>